<accession>A0A2D0JLN0</accession>
<name>A0A2D0JLN0_9GAMM</name>
<protein>
    <submittedName>
        <fullName evidence="2">WbuC</fullName>
    </submittedName>
</protein>
<dbReference type="InterPro" id="IPR014710">
    <property type="entry name" value="RmlC-like_jellyroll"/>
</dbReference>
<dbReference type="OrthoDB" id="981227at2"/>
<dbReference type="Proteomes" id="UP000221980">
    <property type="component" value="Unassembled WGS sequence"/>
</dbReference>
<gene>
    <name evidence="2" type="ORF">Xmir_03423</name>
</gene>
<dbReference type="RefSeq" id="WP_099115346.1">
    <property type="nucleotide sequence ID" value="NZ_CAWNQI010000053.1"/>
</dbReference>
<feature type="domain" description="Cupin fold metalloprotein WbuC cupin" evidence="1">
    <location>
        <begin position="10"/>
        <end position="90"/>
    </location>
</feature>
<evidence type="ECO:0000313" key="3">
    <source>
        <dbReference type="Proteomes" id="UP000221980"/>
    </source>
</evidence>
<sequence length="170" mass="19859">MKMKVKCFTEEFNDELLYKAKLSPRLRYHYNLHNSYSEPVQRLAIGLQYGSYIPPHYHALSSQWEFFHIIKGHILLMIFSHKGIVEDIFELGKGSNIYAAEIPPMTCHTLICKSSDAIIYEWKQGPFDSKNAKVIPYWSPPESYEKHSREYIVQYLLSLSIGERVSILIN</sequence>
<dbReference type="InterPro" id="IPR011051">
    <property type="entry name" value="RmlC_Cupin_sf"/>
</dbReference>
<evidence type="ECO:0000259" key="1">
    <source>
        <dbReference type="Pfam" id="PF19480"/>
    </source>
</evidence>
<organism evidence="2 3">
    <name type="scientific">Xenorhabdus miraniensis</name>
    <dbReference type="NCBI Taxonomy" id="351674"/>
    <lineage>
        <taxon>Bacteria</taxon>
        <taxon>Pseudomonadati</taxon>
        <taxon>Pseudomonadota</taxon>
        <taxon>Gammaproteobacteria</taxon>
        <taxon>Enterobacterales</taxon>
        <taxon>Morganellaceae</taxon>
        <taxon>Xenorhabdus</taxon>
    </lineage>
</organism>
<comment type="caution">
    <text evidence="2">The sequence shown here is derived from an EMBL/GenBank/DDBJ whole genome shotgun (WGS) entry which is preliminary data.</text>
</comment>
<dbReference type="EMBL" id="NITZ01000021">
    <property type="protein sequence ID" value="PHM47210.1"/>
    <property type="molecule type" value="Genomic_DNA"/>
</dbReference>
<dbReference type="InterPro" id="IPR046058">
    <property type="entry name" value="WbuC_cupin"/>
</dbReference>
<dbReference type="CDD" id="cd07005">
    <property type="entry name" value="cupin_WbuC-like"/>
    <property type="match status" value="1"/>
</dbReference>
<evidence type="ECO:0000313" key="2">
    <source>
        <dbReference type="EMBL" id="PHM47210.1"/>
    </source>
</evidence>
<dbReference type="SUPFAM" id="SSF51182">
    <property type="entry name" value="RmlC-like cupins"/>
    <property type="match status" value="1"/>
</dbReference>
<proteinExistence type="predicted"/>
<reference evidence="2 3" key="1">
    <citation type="journal article" date="2017" name="Nat. Microbiol.">
        <title>Natural product diversity associated with the nematode symbionts Photorhabdus and Xenorhabdus.</title>
        <authorList>
            <person name="Tobias N.J."/>
            <person name="Wolff H."/>
            <person name="Djahanschiri B."/>
            <person name="Grundmann F."/>
            <person name="Kronenwerth M."/>
            <person name="Shi Y.M."/>
            <person name="Simonyi S."/>
            <person name="Grun P."/>
            <person name="Shapiro-Ilan D."/>
            <person name="Pidot S.J."/>
            <person name="Stinear T.P."/>
            <person name="Ebersberger I."/>
            <person name="Bode H.B."/>
        </authorList>
    </citation>
    <scope>NUCLEOTIDE SEQUENCE [LARGE SCALE GENOMIC DNA]</scope>
    <source>
        <strain evidence="2 3">DSM 17902</strain>
    </source>
</reference>
<dbReference type="InterPro" id="IPR027565">
    <property type="entry name" value="Cupin_WbuC"/>
</dbReference>
<keyword evidence="3" id="KW-1185">Reference proteome</keyword>
<dbReference type="AlphaFoldDB" id="A0A2D0JLN0"/>
<dbReference type="Pfam" id="PF19480">
    <property type="entry name" value="DUF6016"/>
    <property type="match status" value="1"/>
</dbReference>
<dbReference type="NCBIfam" id="TIGR04366">
    <property type="entry name" value="cupin_WbuC"/>
    <property type="match status" value="1"/>
</dbReference>
<dbReference type="Gene3D" id="2.60.120.10">
    <property type="entry name" value="Jelly Rolls"/>
    <property type="match status" value="1"/>
</dbReference>